<sequence length="137" mass="14686">MRFGACNNLNCTAPSTAHSHRTQQPLCFPPVRTRRGFAAPNSRGPRCSFPLWSGIMCFVLEENLSFNSGHTKGQYAAAYRSLTHPFACMASGTAQLSLVPCFAGVSGSVVLKPKLFFTRGLGKPQSLFVCVAVGTAN</sequence>
<dbReference type="AlphaFoldDB" id="C9ZY56"/>
<proteinExistence type="predicted"/>
<dbReference type="Proteomes" id="UP000002316">
    <property type="component" value="Chromosome 9"/>
</dbReference>
<reference evidence="2" key="1">
    <citation type="journal article" date="2010" name="PLoS Negl. Trop. Dis.">
        <title>The genome sequence of Trypanosoma brucei gambiense, causative agent of chronic human african trypanosomiasis.</title>
        <authorList>
            <person name="Jackson A.P."/>
            <person name="Sanders M."/>
            <person name="Berry A."/>
            <person name="McQuillan J."/>
            <person name="Aslett M.A."/>
            <person name="Quail M.A."/>
            <person name="Chukualim B."/>
            <person name="Capewell P."/>
            <person name="MacLeod A."/>
            <person name="Melville S.E."/>
            <person name="Gibson W."/>
            <person name="Barry J.D."/>
            <person name="Berriman M."/>
            <person name="Hertz-Fowler C."/>
        </authorList>
    </citation>
    <scope>NUCLEOTIDE SEQUENCE [LARGE SCALE GENOMIC DNA]</scope>
    <source>
        <strain evidence="2">MHOM/CI/86/DAL972</strain>
    </source>
</reference>
<dbReference type="RefSeq" id="XP_011776621.1">
    <property type="nucleotide sequence ID" value="XM_011778319.1"/>
</dbReference>
<accession>C9ZY56</accession>
<evidence type="ECO:0000313" key="2">
    <source>
        <dbReference type="Proteomes" id="UP000002316"/>
    </source>
</evidence>
<dbReference type="EMBL" id="FN554972">
    <property type="protein sequence ID" value="CBH14355.1"/>
    <property type="molecule type" value="Genomic_DNA"/>
</dbReference>
<dbReference type="KEGG" id="tbg:TbgDal_IX4310"/>
<organism evidence="1 2">
    <name type="scientific">Trypanosoma brucei gambiense (strain MHOM/CI/86/DAL972)</name>
    <dbReference type="NCBI Taxonomy" id="679716"/>
    <lineage>
        <taxon>Eukaryota</taxon>
        <taxon>Discoba</taxon>
        <taxon>Euglenozoa</taxon>
        <taxon>Kinetoplastea</taxon>
        <taxon>Metakinetoplastina</taxon>
        <taxon>Trypanosomatida</taxon>
        <taxon>Trypanosomatidae</taxon>
        <taxon>Trypanosoma</taxon>
    </lineage>
</organism>
<protein>
    <submittedName>
        <fullName evidence="1">Uncharacterized protein</fullName>
    </submittedName>
</protein>
<dbReference type="GeneID" id="23860444"/>
<name>C9ZY56_TRYB9</name>
<gene>
    <name evidence="1" type="ORF">TbgDal_IX4310</name>
</gene>
<evidence type="ECO:0000313" key="1">
    <source>
        <dbReference type="EMBL" id="CBH14355.1"/>
    </source>
</evidence>